<dbReference type="NCBIfam" id="NF009326">
    <property type="entry name" value="PRK12681.1"/>
    <property type="match status" value="1"/>
</dbReference>
<dbReference type="AlphaFoldDB" id="A0A172YHX2"/>
<evidence type="ECO:0000313" key="6">
    <source>
        <dbReference type="EMBL" id="ANF58595.1"/>
    </source>
</evidence>
<dbReference type="GO" id="GO:0003700">
    <property type="term" value="F:DNA-binding transcription factor activity"/>
    <property type="evidence" value="ECO:0007669"/>
    <property type="project" value="InterPro"/>
</dbReference>
<dbReference type="PANTHER" id="PTHR30126">
    <property type="entry name" value="HTH-TYPE TRANSCRIPTIONAL REGULATOR"/>
    <property type="match status" value="1"/>
</dbReference>
<dbReference type="CDD" id="cd08413">
    <property type="entry name" value="PBP2_CysB_like"/>
    <property type="match status" value="1"/>
</dbReference>
<dbReference type="NCBIfam" id="NF009327">
    <property type="entry name" value="PRK12684.1"/>
    <property type="match status" value="1"/>
</dbReference>
<comment type="similarity">
    <text evidence="1">Belongs to the LysR transcriptional regulatory family.</text>
</comment>
<evidence type="ECO:0000256" key="4">
    <source>
        <dbReference type="ARBA" id="ARBA00023163"/>
    </source>
</evidence>
<name>A0A172YHX2_9GAMM</name>
<proteinExistence type="inferred from homology"/>
<reference evidence="6 7" key="1">
    <citation type="submission" date="2016-04" db="EMBL/GenBank/DDBJ databases">
        <title>Complete Genome Sequence of Halotalea alkalilenta IHB B 13600.</title>
        <authorList>
            <person name="Swarnkar M.K."/>
            <person name="Sharma A."/>
            <person name="Kaushal K."/>
            <person name="Soni R."/>
            <person name="Rana S."/>
            <person name="Singh A.K."/>
            <person name="Gulati A."/>
        </authorList>
    </citation>
    <scope>NUCLEOTIDE SEQUENCE [LARGE SCALE GENOMIC DNA]</scope>
    <source>
        <strain evidence="6 7">IHB B 13600</strain>
    </source>
</reference>
<evidence type="ECO:0000256" key="1">
    <source>
        <dbReference type="ARBA" id="ARBA00009437"/>
    </source>
</evidence>
<evidence type="ECO:0000313" key="7">
    <source>
        <dbReference type="Proteomes" id="UP000077875"/>
    </source>
</evidence>
<dbReference type="InterPro" id="IPR036390">
    <property type="entry name" value="WH_DNA-bd_sf"/>
</dbReference>
<dbReference type="InterPro" id="IPR036388">
    <property type="entry name" value="WH-like_DNA-bd_sf"/>
</dbReference>
<gene>
    <name evidence="6" type="primary">cysB</name>
    <name evidence="6" type="ORF">A5892_14870</name>
</gene>
<dbReference type="SUPFAM" id="SSF53850">
    <property type="entry name" value="Periplasmic binding protein-like II"/>
    <property type="match status" value="1"/>
</dbReference>
<dbReference type="PANTHER" id="PTHR30126:SF6">
    <property type="entry name" value="HTH-TYPE TRANSCRIPTIONAL REGULATOR CYSB-RELATED"/>
    <property type="match status" value="1"/>
</dbReference>
<organism evidence="6 7">
    <name type="scientific">Halotalea alkalilenta</name>
    <dbReference type="NCBI Taxonomy" id="376489"/>
    <lineage>
        <taxon>Bacteria</taxon>
        <taxon>Pseudomonadati</taxon>
        <taxon>Pseudomonadota</taxon>
        <taxon>Gammaproteobacteria</taxon>
        <taxon>Oceanospirillales</taxon>
        <taxon>Halomonadaceae</taxon>
        <taxon>Halotalea</taxon>
    </lineage>
</organism>
<dbReference type="STRING" id="376489.A5892_14870"/>
<evidence type="ECO:0000256" key="2">
    <source>
        <dbReference type="ARBA" id="ARBA00023015"/>
    </source>
</evidence>
<feature type="domain" description="HTH lysR-type" evidence="5">
    <location>
        <begin position="1"/>
        <end position="57"/>
    </location>
</feature>
<accession>A0A172YHX2</accession>
<dbReference type="EMBL" id="CP015243">
    <property type="protein sequence ID" value="ANF58595.1"/>
    <property type="molecule type" value="Genomic_DNA"/>
</dbReference>
<dbReference type="Pfam" id="PF03466">
    <property type="entry name" value="LysR_substrate"/>
    <property type="match status" value="1"/>
</dbReference>
<evidence type="ECO:0000259" key="5">
    <source>
        <dbReference type="PROSITE" id="PS50931"/>
    </source>
</evidence>
<keyword evidence="7" id="KW-1185">Reference proteome</keyword>
<evidence type="ECO:0000256" key="3">
    <source>
        <dbReference type="ARBA" id="ARBA00023125"/>
    </source>
</evidence>
<dbReference type="GO" id="GO:0019344">
    <property type="term" value="P:cysteine biosynthetic process"/>
    <property type="evidence" value="ECO:0007669"/>
    <property type="project" value="TreeGrafter"/>
</dbReference>
<dbReference type="Gene3D" id="3.40.190.10">
    <property type="entry name" value="Periplasmic binding protein-like II"/>
    <property type="match status" value="2"/>
</dbReference>
<dbReference type="FunFam" id="1.10.10.10:FF:000021">
    <property type="entry name" value="HTH-type transcriptional regulator CysB"/>
    <property type="match status" value="1"/>
</dbReference>
<keyword evidence="2" id="KW-0805">Transcription regulation</keyword>
<dbReference type="SUPFAM" id="SSF46785">
    <property type="entry name" value="Winged helix' DNA-binding domain"/>
    <property type="match status" value="1"/>
</dbReference>
<dbReference type="PRINTS" id="PR00039">
    <property type="entry name" value="HTHLYSR"/>
</dbReference>
<dbReference type="KEGG" id="haa:A5892_14870"/>
<dbReference type="InterPro" id="IPR000847">
    <property type="entry name" value="LysR_HTH_N"/>
</dbReference>
<keyword evidence="4" id="KW-0804">Transcription</keyword>
<dbReference type="GO" id="GO:0000976">
    <property type="term" value="F:transcription cis-regulatory region binding"/>
    <property type="evidence" value="ECO:0007669"/>
    <property type="project" value="TreeGrafter"/>
</dbReference>
<sequence length="324" mass="35709">MKLQQLRYVWEVSRHNLNVSATAQSLYTSQPGISKQIRLLEGELGVEIFARSGKHLTRVTPAGKSVIELAGQVLRTVENIKQVAQEHSDEKRGALTIATTHTQARYALPSVIQAFGERYPGIALHMHQSDPRQIAQLVCDGKADFAICTEALGLYNDLVVLPCYRWNRCVLVPEGHPLAGIGPGELTLEQLAELPLITYTVGFTGRSQLDEAFRARGLTPNVVLTAADADVIKTYVRLGMGIGIVAHMAVEADEQGLVAVDASHLFEFSTTNVGIRRGTFLRRYMFDFLERLAPHLDRDRVEAAMAAGVNHEESVFDGVELPIR</sequence>
<dbReference type="RefSeq" id="WP_064123456.1">
    <property type="nucleotide sequence ID" value="NZ_CP015243.1"/>
</dbReference>
<dbReference type="Proteomes" id="UP000077875">
    <property type="component" value="Chromosome"/>
</dbReference>
<keyword evidence="3" id="KW-0238">DNA-binding</keyword>
<protein>
    <submittedName>
        <fullName evidence="6">Transcriptional regulator CysB</fullName>
    </submittedName>
</protein>
<dbReference type="InterPro" id="IPR005119">
    <property type="entry name" value="LysR_subst-bd"/>
</dbReference>
<dbReference type="InterPro" id="IPR037423">
    <property type="entry name" value="CysB_PBP2"/>
</dbReference>
<dbReference type="Gene3D" id="1.10.10.10">
    <property type="entry name" value="Winged helix-like DNA-binding domain superfamily/Winged helix DNA-binding domain"/>
    <property type="match status" value="1"/>
</dbReference>
<dbReference type="Pfam" id="PF00126">
    <property type="entry name" value="HTH_1"/>
    <property type="match status" value="1"/>
</dbReference>
<dbReference type="PROSITE" id="PS50931">
    <property type="entry name" value="HTH_LYSR"/>
    <property type="match status" value="1"/>
</dbReference>